<dbReference type="InterPro" id="IPR051513">
    <property type="entry name" value="Tectonin_beta-prop"/>
</dbReference>
<dbReference type="Proteomes" id="UP000887568">
    <property type="component" value="Unplaced"/>
</dbReference>
<evidence type="ECO:0000256" key="3">
    <source>
        <dbReference type="SAM" id="SignalP"/>
    </source>
</evidence>
<evidence type="ECO:0000256" key="1">
    <source>
        <dbReference type="ARBA" id="ARBA00022734"/>
    </source>
</evidence>
<protein>
    <submittedName>
        <fullName evidence="4">Uncharacterized protein</fullName>
    </submittedName>
</protein>
<keyword evidence="1" id="KW-0430">Lectin</keyword>
<name>A0A913ZT45_PATMI</name>
<reference evidence="4" key="1">
    <citation type="submission" date="2022-11" db="UniProtKB">
        <authorList>
            <consortium name="EnsemblMetazoa"/>
        </authorList>
    </citation>
    <scope>IDENTIFICATION</scope>
</reference>
<evidence type="ECO:0000313" key="5">
    <source>
        <dbReference type="Proteomes" id="UP000887568"/>
    </source>
</evidence>
<keyword evidence="3" id="KW-0732">Signal</keyword>
<sequence length="342" mass="37529">MATTRFQTMLIVLTFTAIVADCLTNPNGLVPDLADQDTEDNAQPFVPEEINLHADGLNDAADDVVSVSESWTKIPGVLRDISSGYCGVWGTNYKSMIYYRHNTYGNTNSFGDNWIQDKTGNLETVSVGYNSVWGFNAHRSIFYRNGISASKPMGTSWVSVSGIKALCLSVSQKGHVWAVGGDAKVYHRKGASNTNIAGTSWVEISGPTERMDIITVGEVGVWVRDVQNSTLFNRKGTFGDPSSDPDGSEWVASTEGFFLESPFLSSGVDRLYAGNYSYSATSYWYDVWYLCGVSASKPMGKKWVKEDEAVSRGLYKLSYHKDVAWGLSFSDHVYAKSVSACT</sequence>
<dbReference type="GeneID" id="119726992"/>
<dbReference type="Pfam" id="PF19193">
    <property type="entry name" value="Tectonin"/>
    <property type="match status" value="1"/>
</dbReference>
<dbReference type="Pfam" id="PF06462">
    <property type="entry name" value="Hyd_WA"/>
    <property type="match status" value="1"/>
</dbReference>
<dbReference type="GO" id="GO:0030246">
    <property type="term" value="F:carbohydrate binding"/>
    <property type="evidence" value="ECO:0007669"/>
    <property type="project" value="UniProtKB-KW"/>
</dbReference>
<dbReference type="PANTHER" id="PTHR23250">
    <property type="entry name" value="DYSFERLIN-RELATED"/>
    <property type="match status" value="1"/>
</dbReference>
<evidence type="ECO:0000313" key="4">
    <source>
        <dbReference type="EnsemblMetazoa" id="XP_038054782.1"/>
    </source>
</evidence>
<dbReference type="PANTHER" id="PTHR23250:SF3">
    <property type="entry name" value="FISH-EGG LECTIN-LIKE ISOFORM X1-RELATED"/>
    <property type="match status" value="1"/>
</dbReference>
<feature type="chain" id="PRO_5037755064" evidence="3">
    <location>
        <begin position="25"/>
        <end position="342"/>
    </location>
</feature>
<proteinExistence type="inferred from homology"/>
<dbReference type="InterPro" id="IPR006624">
    <property type="entry name" value="Beta-propeller_rpt_TECPR"/>
</dbReference>
<dbReference type="RefSeq" id="XP_038054782.1">
    <property type="nucleotide sequence ID" value="XM_038198854.1"/>
</dbReference>
<dbReference type="EnsemblMetazoa" id="XM_038198854.1">
    <property type="protein sequence ID" value="XP_038054782.1"/>
    <property type="gene ID" value="LOC119726992"/>
</dbReference>
<organism evidence="4 5">
    <name type="scientific">Patiria miniata</name>
    <name type="common">Bat star</name>
    <name type="synonym">Asterina miniata</name>
    <dbReference type="NCBI Taxonomy" id="46514"/>
    <lineage>
        <taxon>Eukaryota</taxon>
        <taxon>Metazoa</taxon>
        <taxon>Echinodermata</taxon>
        <taxon>Eleutherozoa</taxon>
        <taxon>Asterozoa</taxon>
        <taxon>Asteroidea</taxon>
        <taxon>Valvatacea</taxon>
        <taxon>Valvatida</taxon>
        <taxon>Asterinidae</taxon>
        <taxon>Patiria</taxon>
    </lineage>
</organism>
<comment type="similarity">
    <text evidence="2">Belongs to the tectonin family.</text>
</comment>
<dbReference type="OrthoDB" id="72441at2759"/>
<feature type="signal peptide" evidence="3">
    <location>
        <begin position="1"/>
        <end position="24"/>
    </location>
</feature>
<accession>A0A913ZT45</accession>
<dbReference type="AlphaFoldDB" id="A0A913ZT45"/>
<keyword evidence="5" id="KW-1185">Reference proteome</keyword>
<evidence type="ECO:0000256" key="2">
    <source>
        <dbReference type="ARBA" id="ARBA00038331"/>
    </source>
</evidence>
<dbReference type="SMART" id="SM00706">
    <property type="entry name" value="TECPR"/>
    <property type="match status" value="4"/>
</dbReference>